<dbReference type="Proteomes" id="UP000799118">
    <property type="component" value="Unassembled WGS sequence"/>
</dbReference>
<proteinExistence type="predicted"/>
<dbReference type="AlphaFoldDB" id="A0A6A4HZ07"/>
<dbReference type="EMBL" id="ML769427">
    <property type="protein sequence ID" value="KAE9403261.1"/>
    <property type="molecule type" value="Genomic_DNA"/>
</dbReference>
<organism evidence="1 2">
    <name type="scientific">Gymnopus androsaceus JB14</name>
    <dbReference type="NCBI Taxonomy" id="1447944"/>
    <lineage>
        <taxon>Eukaryota</taxon>
        <taxon>Fungi</taxon>
        <taxon>Dikarya</taxon>
        <taxon>Basidiomycota</taxon>
        <taxon>Agaricomycotina</taxon>
        <taxon>Agaricomycetes</taxon>
        <taxon>Agaricomycetidae</taxon>
        <taxon>Agaricales</taxon>
        <taxon>Marasmiineae</taxon>
        <taxon>Omphalotaceae</taxon>
        <taxon>Gymnopus</taxon>
    </lineage>
</organism>
<evidence type="ECO:0000313" key="2">
    <source>
        <dbReference type="Proteomes" id="UP000799118"/>
    </source>
</evidence>
<accession>A0A6A4HZ07</accession>
<gene>
    <name evidence="1" type="ORF">BT96DRAFT_990503</name>
</gene>
<reference evidence="1" key="1">
    <citation type="journal article" date="2019" name="Environ. Microbiol.">
        <title>Fungal ecological strategies reflected in gene transcription - a case study of two litter decomposers.</title>
        <authorList>
            <person name="Barbi F."/>
            <person name="Kohler A."/>
            <person name="Barry K."/>
            <person name="Baskaran P."/>
            <person name="Daum C."/>
            <person name="Fauchery L."/>
            <person name="Ihrmark K."/>
            <person name="Kuo A."/>
            <person name="LaButti K."/>
            <person name="Lipzen A."/>
            <person name="Morin E."/>
            <person name="Grigoriev I.V."/>
            <person name="Henrissat B."/>
            <person name="Lindahl B."/>
            <person name="Martin F."/>
        </authorList>
    </citation>
    <scope>NUCLEOTIDE SEQUENCE</scope>
    <source>
        <strain evidence="1">JB14</strain>
    </source>
</reference>
<sequence>MLKLTFILDAFGSLSIAPSVYRVRLAAFLRSVPRLCRRCYRSSSFSFLPSGNSLFLNGLFSSTKAFATAKNVGLNMATGVSIVTCLVTETAYSYIARRNFWSVRKISASFASWKRSLCSPTPPLPSPALTISLWDLDQPTSNAYPSSTSWICAFLLESTSGAKHR</sequence>
<evidence type="ECO:0000313" key="1">
    <source>
        <dbReference type="EMBL" id="KAE9403261.1"/>
    </source>
</evidence>
<protein>
    <submittedName>
        <fullName evidence="1">Uncharacterized protein</fullName>
    </submittedName>
</protein>
<name>A0A6A4HZ07_9AGAR</name>
<keyword evidence="2" id="KW-1185">Reference proteome</keyword>